<evidence type="ECO:0000256" key="6">
    <source>
        <dbReference type="SAM" id="Coils"/>
    </source>
</evidence>
<evidence type="ECO:0000256" key="1">
    <source>
        <dbReference type="ARBA" id="ARBA00000185"/>
    </source>
</evidence>
<comment type="caution">
    <text evidence="8">The sequence shown here is derived from an EMBL/GenBank/DDBJ whole genome shotgun (WGS) entry which is preliminary data.</text>
</comment>
<dbReference type="SUPFAM" id="SSF101904">
    <property type="entry name" value="GyrA/ParC C-terminal domain-like"/>
    <property type="match status" value="1"/>
</dbReference>
<dbReference type="FunFam" id="1.10.268.10:FF:000001">
    <property type="entry name" value="DNA gyrase subunit A"/>
    <property type="match status" value="1"/>
</dbReference>
<feature type="coiled-coil region" evidence="6">
    <location>
        <begin position="84"/>
        <end position="118"/>
    </location>
</feature>
<dbReference type="GO" id="GO:0006265">
    <property type="term" value="P:DNA topological change"/>
    <property type="evidence" value="ECO:0007669"/>
    <property type="project" value="InterPro"/>
</dbReference>
<proteinExistence type="predicted"/>
<dbReference type="InterPro" id="IPR013760">
    <property type="entry name" value="Topo_IIA-like_dom_sf"/>
</dbReference>
<evidence type="ECO:0000256" key="3">
    <source>
        <dbReference type="ARBA" id="ARBA00023029"/>
    </source>
</evidence>
<sequence length="461" mass="51711">YVDHQKEVVVRRAKFELDKAEKRAHVLEGLLIALDKIDEVIKTIRGSKTVEEAKKGLVDKFKLAEIQAQAILDMRLQKLTGLERQKVADEHKELLKTIKELKELLASEKMILDVVKKELVEVKEKYADDRRTKISASAAEIDMEDLIAEEDMIVTITHSGYIKRVPATTYRQQKRGGIGVSGTNLKEGDFVEHLFIASTHNNVLFFSNKGRVYRLKVYELPSASRQARGQNIINILPFKKEEKVAAVLSIPDFEHAKYIIMGTKEGLVKKSKLTAYETSRKEGIIAINLRTTDELIDVKLSNGESDVVIVTKKGKAIRFKEEDSRPMGRVSMGVKGIALGDKDIVLGMDIIEEAKLLVITEKGYGKRTELAKYPVQRRGGRGVKTIQLVKSKGDLAAVRKVKDDTELIVISEEGVVIRVKAKDISIQGRATQGVRIMSLRDKDRVSALARVATDKEVEEDK</sequence>
<dbReference type="InterPro" id="IPR035516">
    <property type="entry name" value="Gyrase/topoIV_suA_C"/>
</dbReference>
<dbReference type="EMBL" id="LAZR01003149">
    <property type="protein sequence ID" value="KKN21423.1"/>
    <property type="molecule type" value="Genomic_DNA"/>
</dbReference>
<dbReference type="InterPro" id="IPR002205">
    <property type="entry name" value="Topo_IIA_dom_A"/>
</dbReference>
<keyword evidence="3" id="KW-0799">Topoisomerase</keyword>
<dbReference type="PROSITE" id="PS52040">
    <property type="entry name" value="TOPO_IIA"/>
    <property type="match status" value="1"/>
</dbReference>
<dbReference type="FunFam" id="2.120.10.90:FF:000005">
    <property type="entry name" value="DNA topoisomerase 4 subunit A"/>
    <property type="match status" value="1"/>
</dbReference>
<feature type="domain" description="Topo IIA-type catalytic" evidence="7">
    <location>
        <begin position="1"/>
        <end position="146"/>
    </location>
</feature>
<dbReference type="InterPro" id="IPR013757">
    <property type="entry name" value="Topo_IIA_A_a_sf"/>
</dbReference>
<evidence type="ECO:0000313" key="8">
    <source>
        <dbReference type="EMBL" id="KKN21423.1"/>
    </source>
</evidence>
<dbReference type="Pfam" id="PF00521">
    <property type="entry name" value="DNA_topoisoIV"/>
    <property type="match status" value="1"/>
</dbReference>
<dbReference type="GO" id="GO:0003918">
    <property type="term" value="F:DNA topoisomerase type II (double strand cut, ATP-hydrolyzing) activity"/>
    <property type="evidence" value="ECO:0007669"/>
    <property type="project" value="UniProtKB-EC"/>
</dbReference>
<dbReference type="GO" id="GO:0009330">
    <property type="term" value="C:DNA topoisomerase type II (double strand cut, ATP-hydrolyzing) complex"/>
    <property type="evidence" value="ECO:0007669"/>
    <property type="project" value="TreeGrafter"/>
</dbReference>
<dbReference type="GO" id="GO:0005524">
    <property type="term" value="F:ATP binding"/>
    <property type="evidence" value="ECO:0007669"/>
    <property type="project" value="InterPro"/>
</dbReference>
<dbReference type="SUPFAM" id="SSF56719">
    <property type="entry name" value="Type II DNA topoisomerase"/>
    <property type="match status" value="1"/>
</dbReference>
<protein>
    <recommendedName>
        <fullName evidence="2">DNA topoisomerase (ATP-hydrolyzing)</fullName>
        <ecNumber evidence="2">5.6.2.2</ecNumber>
    </recommendedName>
</protein>
<evidence type="ECO:0000259" key="7">
    <source>
        <dbReference type="PROSITE" id="PS52040"/>
    </source>
</evidence>
<dbReference type="GO" id="GO:0005737">
    <property type="term" value="C:cytoplasm"/>
    <property type="evidence" value="ECO:0007669"/>
    <property type="project" value="TreeGrafter"/>
</dbReference>
<dbReference type="InterPro" id="IPR006691">
    <property type="entry name" value="GyrA/parC_rep"/>
</dbReference>
<dbReference type="PANTHER" id="PTHR43493">
    <property type="entry name" value="DNA GYRASE/TOPOISOMERASE SUBUNIT A"/>
    <property type="match status" value="1"/>
</dbReference>
<dbReference type="EC" id="5.6.2.2" evidence="2"/>
<dbReference type="Gene3D" id="2.120.10.90">
    <property type="entry name" value="DNA gyrase/topoisomerase IV, subunit A, C-terminal"/>
    <property type="match status" value="1"/>
</dbReference>
<dbReference type="Gene3D" id="1.10.268.10">
    <property type="entry name" value="Topoisomerase, domain 3"/>
    <property type="match status" value="1"/>
</dbReference>
<evidence type="ECO:0000256" key="2">
    <source>
        <dbReference type="ARBA" id="ARBA00012895"/>
    </source>
</evidence>
<feature type="non-terminal residue" evidence="8">
    <location>
        <position position="1"/>
    </location>
</feature>
<name>A0A0F9RW51_9ZZZZ</name>
<gene>
    <name evidence="8" type="ORF">LCGC14_0925640</name>
</gene>
<organism evidence="8">
    <name type="scientific">marine sediment metagenome</name>
    <dbReference type="NCBI Taxonomy" id="412755"/>
    <lineage>
        <taxon>unclassified sequences</taxon>
        <taxon>metagenomes</taxon>
        <taxon>ecological metagenomes</taxon>
    </lineage>
</organism>
<dbReference type="PANTHER" id="PTHR43493:SF5">
    <property type="entry name" value="DNA GYRASE SUBUNIT A, CHLOROPLASTIC_MITOCHONDRIAL"/>
    <property type="match status" value="1"/>
</dbReference>
<dbReference type="AlphaFoldDB" id="A0A0F9RW51"/>
<keyword evidence="4" id="KW-0238">DNA-binding</keyword>
<keyword evidence="6" id="KW-0175">Coiled coil</keyword>
<comment type="catalytic activity">
    <reaction evidence="1">
        <text>ATP-dependent breakage, passage and rejoining of double-stranded DNA.</text>
        <dbReference type="EC" id="5.6.2.2"/>
    </reaction>
</comment>
<keyword evidence="5" id="KW-0413">Isomerase</keyword>
<dbReference type="InterPro" id="IPR050220">
    <property type="entry name" value="Type_II_DNA_Topoisomerases"/>
</dbReference>
<reference evidence="8" key="1">
    <citation type="journal article" date="2015" name="Nature">
        <title>Complex archaea that bridge the gap between prokaryotes and eukaryotes.</title>
        <authorList>
            <person name="Spang A."/>
            <person name="Saw J.H."/>
            <person name="Jorgensen S.L."/>
            <person name="Zaremba-Niedzwiedzka K."/>
            <person name="Martijn J."/>
            <person name="Lind A.E."/>
            <person name="van Eijk R."/>
            <person name="Schleper C."/>
            <person name="Guy L."/>
            <person name="Ettema T.J."/>
        </authorList>
    </citation>
    <scope>NUCLEOTIDE SEQUENCE</scope>
</reference>
<evidence type="ECO:0000256" key="5">
    <source>
        <dbReference type="ARBA" id="ARBA00023235"/>
    </source>
</evidence>
<dbReference type="Pfam" id="PF03989">
    <property type="entry name" value="DNA_gyraseA_C"/>
    <property type="match status" value="6"/>
</dbReference>
<accession>A0A0F9RW51</accession>
<dbReference type="GO" id="GO:0003677">
    <property type="term" value="F:DNA binding"/>
    <property type="evidence" value="ECO:0007669"/>
    <property type="project" value="UniProtKB-KW"/>
</dbReference>
<evidence type="ECO:0000256" key="4">
    <source>
        <dbReference type="ARBA" id="ARBA00023125"/>
    </source>
</evidence>